<evidence type="ECO:0000256" key="10">
    <source>
        <dbReference type="ARBA" id="ARBA00022989"/>
    </source>
</evidence>
<keyword evidence="10 20" id="KW-1133">Transmembrane helix</keyword>
<dbReference type="InterPro" id="IPR001505">
    <property type="entry name" value="Copper_CuA"/>
</dbReference>
<dbReference type="OrthoDB" id="9781261at2"/>
<dbReference type="GO" id="GO:0005886">
    <property type="term" value="C:plasma membrane"/>
    <property type="evidence" value="ECO:0007669"/>
    <property type="project" value="UniProtKB-SubCell"/>
</dbReference>
<evidence type="ECO:0000256" key="13">
    <source>
        <dbReference type="ARBA" id="ARBA00023136"/>
    </source>
</evidence>
<dbReference type="PANTHER" id="PTHR22888:SF10">
    <property type="entry name" value="CYTOCHROME C OXIDASE SUBUNIT 2"/>
    <property type="match status" value="1"/>
</dbReference>
<keyword evidence="7 16" id="KW-0479">Metal-binding</keyword>
<dbReference type="AlphaFoldDB" id="A0A419V6A3"/>
<dbReference type="EC" id="7.1.1.9" evidence="18"/>
<evidence type="ECO:0000256" key="11">
    <source>
        <dbReference type="ARBA" id="ARBA00023004"/>
    </source>
</evidence>
<dbReference type="Pfam" id="PF02790">
    <property type="entry name" value="COX2_TM"/>
    <property type="match status" value="1"/>
</dbReference>
<keyword evidence="11 16" id="KW-0408">Iron</keyword>
<evidence type="ECO:0000256" key="6">
    <source>
        <dbReference type="ARBA" id="ARBA00022692"/>
    </source>
</evidence>
<evidence type="ECO:0000256" key="17">
    <source>
        <dbReference type="RuleBase" id="RU000456"/>
    </source>
</evidence>
<dbReference type="SUPFAM" id="SSF49503">
    <property type="entry name" value="Cupredoxins"/>
    <property type="match status" value="1"/>
</dbReference>
<comment type="subcellular location">
    <subcellularLocation>
        <location evidence="17">Cell membrane</location>
        <topology evidence="17">Multi-pass membrane protein</topology>
    </subcellularLocation>
    <subcellularLocation>
        <location evidence="1">Membrane</location>
        <topology evidence="1">Multi-pass membrane protein</topology>
    </subcellularLocation>
</comment>
<dbReference type="InterPro" id="IPR008972">
    <property type="entry name" value="Cupredoxin"/>
</dbReference>
<dbReference type="InterPro" id="IPR036909">
    <property type="entry name" value="Cyt_c-like_dom_sf"/>
</dbReference>
<comment type="catalytic activity">
    <reaction evidence="15 18">
        <text>4 Fe(II)-[cytochrome c] + O2 + 8 H(+)(in) = 4 Fe(III)-[cytochrome c] + 2 H2O + 4 H(+)(out)</text>
        <dbReference type="Rhea" id="RHEA:11436"/>
        <dbReference type="Rhea" id="RHEA-COMP:10350"/>
        <dbReference type="Rhea" id="RHEA-COMP:14399"/>
        <dbReference type="ChEBI" id="CHEBI:15377"/>
        <dbReference type="ChEBI" id="CHEBI:15378"/>
        <dbReference type="ChEBI" id="CHEBI:15379"/>
        <dbReference type="ChEBI" id="CHEBI:29033"/>
        <dbReference type="ChEBI" id="CHEBI:29034"/>
        <dbReference type="EC" id="7.1.1.9"/>
    </reaction>
</comment>
<feature type="domain" description="Cytochrome oxidase subunit II copper A binding" evidence="21">
    <location>
        <begin position="132"/>
        <end position="243"/>
    </location>
</feature>
<dbReference type="PROSITE" id="PS50857">
    <property type="entry name" value="COX2_CUA"/>
    <property type="match status" value="1"/>
</dbReference>
<keyword evidence="9 17" id="KW-0249">Electron transport</keyword>
<evidence type="ECO:0000256" key="19">
    <source>
        <dbReference type="SAM" id="MobiDB-lite"/>
    </source>
</evidence>
<dbReference type="Pfam" id="PF00034">
    <property type="entry name" value="Cytochrom_C"/>
    <property type="match status" value="1"/>
</dbReference>
<feature type="transmembrane region" description="Helical" evidence="20">
    <location>
        <begin position="92"/>
        <end position="117"/>
    </location>
</feature>
<comment type="function">
    <text evidence="14 18">Subunits I and II form the functional core of the enzyme complex. Electrons originating in cytochrome c are transferred via heme a and Cu(A) to the binuclear center formed by heme a3 and Cu(B).</text>
</comment>
<keyword evidence="8" id="KW-1278">Translocase</keyword>
<dbReference type="InterPro" id="IPR014222">
    <property type="entry name" value="Cyt_c_oxidase_su2"/>
</dbReference>
<evidence type="ECO:0000256" key="8">
    <source>
        <dbReference type="ARBA" id="ARBA00022967"/>
    </source>
</evidence>
<evidence type="ECO:0000256" key="4">
    <source>
        <dbReference type="ARBA" id="ARBA00022617"/>
    </source>
</evidence>
<dbReference type="NCBIfam" id="TIGR02866">
    <property type="entry name" value="CoxB"/>
    <property type="match status" value="1"/>
</dbReference>
<name>A0A419V6A3_9BACL</name>
<dbReference type="PROSITE" id="PS51257">
    <property type="entry name" value="PROKAR_LIPOPROTEIN"/>
    <property type="match status" value="1"/>
</dbReference>
<evidence type="ECO:0000256" key="1">
    <source>
        <dbReference type="ARBA" id="ARBA00004141"/>
    </source>
</evidence>
<dbReference type="SUPFAM" id="SSF81464">
    <property type="entry name" value="Cytochrome c oxidase subunit II-like, transmembrane region"/>
    <property type="match status" value="1"/>
</dbReference>
<sequence>MMNKHTFMMRLLPLSFILLLLSGCGEERLTALDPYGPQAEWILDNLILSLYVMAVVIIVVFALYFIAVVKFRRKPGDNEYPKQVEGSKALELTWTIIPLFLLAILAVPTITGTYYFADTTPQAAGSSGEGEGEGVSINVTGHQYWWQFDYEDGFTSGNEVYIPVGEKVEFTLTAEDVIHSFWVPALGGKIDAIPGIENQLWLEADEPGIYKGKCAELCGPSHALMDFKVVALERDEYNSWVETMASEPAEPEENTTASEGRQVFEDQGCIGCHAVGGQGTAQGPTLTNFADRETIAGVVEYNEENLEAWIRDPQSFKQGNNMQAYPDMEDQDMDALLEYLASLEVEQPALGRQVETDGSDRIEEPQNE</sequence>
<dbReference type="PROSITE" id="PS51007">
    <property type="entry name" value="CYTC"/>
    <property type="match status" value="1"/>
</dbReference>
<evidence type="ECO:0000256" key="16">
    <source>
        <dbReference type="PROSITE-ProRule" id="PRU00433"/>
    </source>
</evidence>
<evidence type="ECO:0000256" key="15">
    <source>
        <dbReference type="ARBA" id="ARBA00047816"/>
    </source>
</evidence>
<evidence type="ECO:0000259" key="23">
    <source>
        <dbReference type="PROSITE" id="PS51007"/>
    </source>
</evidence>
<dbReference type="InterPro" id="IPR045187">
    <property type="entry name" value="CcO_II"/>
</dbReference>
<dbReference type="InterPro" id="IPR011759">
    <property type="entry name" value="Cyt_c_oxidase_su2_TM_dom"/>
</dbReference>
<comment type="caution">
    <text evidence="24">The sequence shown here is derived from an EMBL/GenBank/DDBJ whole genome shotgun (WGS) entry which is preliminary data.</text>
</comment>
<gene>
    <name evidence="24" type="ORF">ATL39_1188</name>
</gene>
<proteinExistence type="inferred from homology"/>
<feature type="domain" description="Cytochrome oxidase subunit II transmembrane region profile" evidence="22">
    <location>
        <begin position="23"/>
        <end position="120"/>
    </location>
</feature>
<evidence type="ECO:0000313" key="25">
    <source>
        <dbReference type="Proteomes" id="UP000285120"/>
    </source>
</evidence>
<feature type="domain" description="Cytochrome c" evidence="23">
    <location>
        <begin position="255"/>
        <end position="344"/>
    </location>
</feature>
<dbReference type="Gene3D" id="1.10.287.90">
    <property type="match status" value="1"/>
</dbReference>
<dbReference type="GO" id="GO:0004129">
    <property type="term" value="F:cytochrome-c oxidase activity"/>
    <property type="evidence" value="ECO:0007669"/>
    <property type="project" value="UniProtKB-EC"/>
</dbReference>
<keyword evidence="25" id="KW-1185">Reference proteome</keyword>
<feature type="region of interest" description="Disordered" evidence="19">
    <location>
        <begin position="347"/>
        <end position="368"/>
    </location>
</feature>
<dbReference type="Proteomes" id="UP000285120">
    <property type="component" value="Unassembled WGS sequence"/>
</dbReference>
<dbReference type="GO" id="GO:0005507">
    <property type="term" value="F:copper ion binding"/>
    <property type="evidence" value="ECO:0007669"/>
    <property type="project" value="InterPro"/>
</dbReference>
<keyword evidence="3 17" id="KW-0813">Transport</keyword>
<evidence type="ECO:0000256" key="18">
    <source>
        <dbReference type="RuleBase" id="RU004024"/>
    </source>
</evidence>
<dbReference type="PANTHER" id="PTHR22888">
    <property type="entry name" value="CYTOCHROME C OXIDASE, SUBUNIT II"/>
    <property type="match status" value="1"/>
</dbReference>
<dbReference type="GO" id="GO:0042773">
    <property type="term" value="P:ATP synthesis coupled electron transport"/>
    <property type="evidence" value="ECO:0007669"/>
    <property type="project" value="TreeGrafter"/>
</dbReference>
<keyword evidence="13 20" id="KW-0472">Membrane</keyword>
<dbReference type="EMBL" id="RAPK01000007">
    <property type="protein sequence ID" value="RKD75489.1"/>
    <property type="molecule type" value="Genomic_DNA"/>
</dbReference>
<protein>
    <recommendedName>
        <fullName evidence="18">Cytochrome c oxidase subunit 2</fullName>
        <ecNumber evidence="18">7.1.1.9</ecNumber>
    </recommendedName>
</protein>
<dbReference type="InterPro" id="IPR002429">
    <property type="entry name" value="CcO_II-like_C"/>
</dbReference>
<dbReference type="Pfam" id="PF00116">
    <property type="entry name" value="COX2"/>
    <property type="match status" value="1"/>
</dbReference>
<dbReference type="PROSITE" id="PS00078">
    <property type="entry name" value="COX2"/>
    <property type="match status" value="1"/>
</dbReference>
<feature type="transmembrane region" description="Helical" evidence="20">
    <location>
        <begin position="49"/>
        <end position="71"/>
    </location>
</feature>
<keyword evidence="6 17" id="KW-0812">Transmembrane</keyword>
<keyword evidence="4 16" id="KW-0349">Heme</keyword>
<dbReference type="GO" id="GO:0020037">
    <property type="term" value="F:heme binding"/>
    <property type="evidence" value="ECO:0007669"/>
    <property type="project" value="InterPro"/>
</dbReference>
<evidence type="ECO:0000256" key="20">
    <source>
        <dbReference type="SAM" id="Phobius"/>
    </source>
</evidence>
<reference evidence="24 25" key="1">
    <citation type="submission" date="2018-09" db="EMBL/GenBank/DDBJ databases">
        <title>Genomic Encyclopedia of Archaeal and Bacterial Type Strains, Phase II (KMG-II): from individual species to whole genera.</title>
        <authorList>
            <person name="Goeker M."/>
        </authorList>
    </citation>
    <scope>NUCLEOTIDE SEQUENCE [LARGE SCALE GENOMIC DNA]</scope>
    <source>
        <strain evidence="24 25">DSM 17008</strain>
    </source>
</reference>
<dbReference type="InterPro" id="IPR034236">
    <property type="entry name" value="CuRO_CcO_Caa3_II"/>
</dbReference>
<accession>A0A419V6A3</accession>
<evidence type="ECO:0000256" key="7">
    <source>
        <dbReference type="ARBA" id="ARBA00022723"/>
    </source>
</evidence>
<dbReference type="InterPro" id="IPR036257">
    <property type="entry name" value="Cyt_c_oxidase_su2_TM_sf"/>
</dbReference>
<dbReference type="InterPro" id="IPR009056">
    <property type="entry name" value="Cyt_c-like_dom"/>
</dbReference>
<evidence type="ECO:0000313" key="24">
    <source>
        <dbReference type="EMBL" id="RKD75489.1"/>
    </source>
</evidence>
<keyword evidence="5 17" id="KW-0679">Respiratory chain</keyword>
<feature type="compositionally biased region" description="Basic and acidic residues" evidence="19">
    <location>
        <begin position="354"/>
        <end position="368"/>
    </location>
</feature>
<evidence type="ECO:0000256" key="9">
    <source>
        <dbReference type="ARBA" id="ARBA00022982"/>
    </source>
</evidence>
<keyword evidence="12 18" id="KW-0186">Copper</keyword>
<comment type="similarity">
    <text evidence="2 17">Belongs to the cytochrome c oxidase subunit 2 family.</text>
</comment>
<dbReference type="CDD" id="cd04213">
    <property type="entry name" value="CuRO_CcO_Caa3_II"/>
    <property type="match status" value="1"/>
</dbReference>
<evidence type="ECO:0000259" key="21">
    <source>
        <dbReference type="PROSITE" id="PS50857"/>
    </source>
</evidence>
<evidence type="ECO:0000256" key="12">
    <source>
        <dbReference type="ARBA" id="ARBA00023008"/>
    </source>
</evidence>
<evidence type="ECO:0000256" key="14">
    <source>
        <dbReference type="ARBA" id="ARBA00024688"/>
    </source>
</evidence>
<dbReference type="Gene3D" id="2.60.40.420">
    <property type="entry name" value="Cupredoxins - blue copper proteins"/>
    <property type="match status" value="1"/>
</dbReference>
<evidence type="ECO:0000256" key="5">
    <source>
        <dbReference type="ARBA" id="ARBA00022660"/>
    </source>
</evidence>
<evidence type="ECO:0000256" key="3">
    <source>
        <dbReference type="ARBA" id="ARBA00022448"/>
    </source>
</evidence>
<evidence type="ECO:0000259" key="22">
    <source>
        <dbReference type="PROSITE" id="PS50999"/>
    </source>
</evidence>
<organism evidence="24 25">
    <name type="scientific">Sinobaca qinghaiensis</name>
    <dbReference type="NCBI Taxonomy" id="342944"/>
    <lineage>
        <taxon>Bacteria</taxon>
        <taxon>Bacillati</taxon>
        <taxon>Bacillota</taxon>
        <taxon>Bacilli</taxon>
        <taxon>Bacillales</taxon>
        <taxon>Sporolactobacillaceae</taxon>
        <taxon>Sinobaca</taxon>
    </lineage>
</organism>
<evidence type="ECO:0000256" key="2">
    <source>
        <dbReference type="ARBA" id="ARBA00007866"/>
    </source>
</evidence>
<dbReference type="PRINTS" id="PR01166">
    <property type="entry name" value="CYCOXIDASEII"/>
</dbReference>
<comment type="cofactor">
    <cofactor evidence="18">
        <name>Cu cation</name>
        <dbReference type="ChEBI" id="CHEBI:23378"/>
    </cofactor>
    <text evidence="18">Binds a copper A center.</text>
</comment>
<dbReference type="GO" id="GO:0016491">
    <property type="term" value="F:oxidoreductase activity"/>
    <property type="evidence" value="ECO:0007669"/>
    <property type="project" value="InterPro"/>
</dbReference>
<dbReference type="SUPFAM" id="SSF46626">
    <property type="entry name" value="Cytochrome c"/>
    <property type="match status" value="1"/>
</dbReference>
<dbReference type="PROSITE" id="PS50999">
    <property type="entry name" value="COX2_TM"/>
    <property type="match status" value="1"/>
</dbReference>